<dbReference type="Gene3D" id="3.30.70.330">
    <property type="match status" value="2"/>
</dbReference>
<dbReference type="GO" id="GO:0003723">
    <property type="term" value="F:RNA binding"/>
    <property type="evidence" value="ECO:0007669"/>
    <property type="project" value="UniProtKB-UniRule"/>
</dbReference>
<reference evidence="4" key="2">
    <citation type="journal article" date="2014" name="BMC Genomics">
        <title>A genomic perspective to assessing quality of mass-reared SIT flies used in Mediterranean fruit fly (Ceratitis capitata) eradication in California.</title>
        <authorList>
            <person name="Calla B."/>
            <person name="Hall B."/>
            <person name="Hou S."/>
            <person name="Geib S.M."/>
        </authorList>
    </citation>
    <scope>NUCLEOTIDE SEQUENCE</scope>
</reference>
<dbReference type="EMBL" id="GAMC01000513">
    <property type="protein sequence ID" value="JAC06043.1"/>
    <property type="molecule type" value="mRNA"/>
</dbReference>
<reference evidence="4" key="1">
    <citation type="submission" date="2013-07" db="EMBL/GenBank/DDBJ databases">
        <authorList>
            <person name="Geib S."/>
        </authorList>
    </citation>
    <scope>NUCLEOTIDE SEQUENCE</scope>
</reference>
<dbReference type="PROSITE" id="PS50102">
    <property type="entry name" value="RRM"/>
    <property type="match status" value="1"/>
</dbReference>
<name>W8C2E2_CERCA</name>
<accession>W8C2E2</accession>
<keyword evidence="1 2" id="KW-0694">RNA-binding</keyword>
<evidence type="ECO:0000256" key="2">
    <source>
        <dbReference type="PROSITE-ProRule" id="PRU00176"/>
    </source>
</evidence>
<dbReference type="InterPro" id="IPR035979">
    <property type="entry name" value="RBD_domain_sf"/>
</dbReference>
<evidence type="ECO:0000259" key="3">
    <source>
        <dbReference type="PROSITE" id="PS50102"/>
    </source>
</evidence>
<evidence type="ECO:0000256" key="1">
    <source>
        <dbReference type="ARBA" id="ARBA00022884"/>
    </source>
</evidence>
<dbReference type="InterPro" id="IPR012677">
    <property type="entry name" value="Nucleotide-bd_a/b_plait_sf"/>
</dbReference>
<organism evidence="4">
    <name type="scientific">Ceratitis capitata</name>
    <name type="common">Mediterranean fruit fly</name>
    <name type="synonym">Tephritis capitata</name>
    <dbReference type="NCBI Taxonomy" id="7213"/>
    <lineage>
        <taxon>Eukaryota</taxon>
        <taxon>Metazoa</taxon>
        <taxon>Ecdysozoa</taxon>
        <taxon>Arthropoda</taxon>
        <taxon>Hexapoda</taxon>
        <taxon>Insecta</taxon>
        <taxon>Pterygota</taxon>
        <taxon>Neoptera</taxon>
        <taxon>Endopterygota</taxon>
        <taxon>Diptera</taxon>
        <taxon>Brachycera</taxon>
        <taxon>Muscomorpha</taxon>
        <taxon>Tephritoidea</taxon>
        <taxon>Tephritidae</taxon>
        <taxon>Ceratitis</taxon>
        <taxon>Ceratitis</taxon>
    </lineage>
</organism>
<proteinExistence type="evidence at transcript level"/>
<protein>
    <recommendedName>
        <fullName evidence="3">RRM domain-containing protein</fullName>
    </recommendedName>
</protein>
<dbReference type="AlphaFoldDB" id="W8C2E2"/>
<sequence length="281" mass="32338">MDFYFEKQRKQAESIICDQEHQPLIQYTKSPFEFPSPNYQSYQENGTKYLKCLKVIPEPLQKQLHACAGEIFLSGIPPEIRAEAIAEVAALIGELYILRFKVNFSGDSRGFAYLQYLNPTLMQLAIIRLPALFRQHSLPMIRVRQSRNSSKLLLKKTYRMSPQSVYELLCKLINFDKLVGRELYPGYFEYQIIFKCNEEAVHARRELLRTISKFGRNAVVLWDTSNEGTDVLSDECNANAANRCGASDFNQESFPTSHEKGFADFGKSVNIKTEDSQKIYN</sequence>
<evidence type="ECO:0000313" key="4">
    <source>
        <dbReference type="EMBL" id="JAC06043.1"/>
    </source>
</evidence>
<dbReference type="SUPFAM" id="SSF54928">
    <property type="entry name" value="RNA-binding domain, RBD"/>
    <property type="match status" value="1"/>
</dbReference>
<dbReference type="InterPro" id="IPR000504">
    <property type="entry name" value="RRM_dom"/>
</dbReference>
<dbReference type="OrthoDB" id="3800936at2759"/>
<feature type="domain" description="RRM" evidence="3">
    <location>
        <begin position="69"/>
        <end position="148"/>
    </location>
</feature>